<dbReference type="Proteomes" id="UP000694402">
    <property type="component" value="Unassembled WGS sequence"/>
</dbReference>
<keyword evidence="10" id="KW-1185">Reference proteome</keyword>
<evidence type="ECO:0000259" key="8">
    <source>
        <dbReference type="PROSITE" id="PS51837"/>
    </source>
</evidence>
<comment type="subcellular location">
    <subcellularLocation>
        <location evidence="1">Endosome membrane</location>
        <topology evidence="1">Peripheral membrane protein</topology>
        <orientation evidence="1">Cytoplasmic side</orientation>
    </subcellularLocation>
    <subcellularLocation>
        <location evidence="2">Late endosome membrane</location>
    </subcellularLocation>
    <subcellularLocation>
        <location evidence="3">Lysosome membrane</location>
        <topology evidence="3">Peripheral membrane protein</topology>
        <orientation evidence="3">Cytoplasmic side</orientation>
    </subcellularLocation>
</comment>
<evidence type="ECO:0000256" key="3">
    <source>
        <dbReference type="ARBA" id="ARBA00004630"/>
    </source>
</evidence>
<sequence length="201" mass="21995">MGIQINKHNQQFPSLQVEISRDGERLSRGWYFCPSPRTSHDLWGDSHGPGPPARLVPPAPRRIPCLPWSSTTRVPAWSLPGRSLSKQPSTTDCFRGPQAGVYTPPPQYTSGPGGPVPVVTQVIMTPSLMEVGGSTMCPHCQQHVVTKTETNPGLLAWLICGGLFIVGCWPCCAIPFCVDSCKDVNHSCPNCNKIIYVYKRI</sequence>
<dbReference type="PANTHER" id="PTHR23292:SF45">
    <property type="entry name" value="LIPOPOLYSACCHARIDE-INDUCED TUMOR NECROSIS FACTOR-ALPHA FACTOR HOMOLOG"/>
    <property type="match status" value="1"/>
</dbReference>
<evidence type="ECO:0000256" key="6">
    <source>
        <dbReference type="ARBA" id="ARBA00022833"/>
    </source>
</evidence>
<reference evidence="9" key="2">
    <citation type="submission" date="2025-08" db="UniProtKB">
        <authorList>
            <consortium name="Ensembl"/>
        </authorList>
    </citation>
    <scope>IDENTIFICATION</scope>
</reference>
<dbReference type="AlphaFoldDB" id="A0AAZ3PNS8"/>
<dbReference type="Pfam" id="PF10601">
    <property type="entry name" value="zf-LITAF-like"/>
    <property type="match status" value="1"/>
</dbReference>
<dbReference type="Ensembl" id="ENSOTST00005159585.1">
    <property type="protein sequence ID" value="ENSOTSP00005117494.1"/>
    <property type="gene ID" value="ENSOTSG00005073712.1"/>
</dbReference>
<organism evidence="9 10">
    <name type="scientific">Oncorhynchus tshawytscha</name>
    <name type="common">Chinook salmon</name>
    <name type="synonym">Salmo tshawytscha</name>
    <dbReference type="NCBI Taxonomy" id="74940"/>
    <lineage>
        <taxon>Eukaryota</taxon>
        <taxon>Metazoa</taxon>
        <taxon>Chordata</taxon>
        <taxon>Craniata</taxon>
        <taxon>Vertebrata</taxon>
        <taxon>Euteleostomi</taxon>
        <taxon>Actinopterygii</taxon>
        <taxon>Neopterygii</taxon>
        <taxon>Teleostei</taxon>
        <taxon>Protacanthopterygii</taxon>
        <taxon>Salmoniformes</taxon>
        <taxon>Salmonidae</taxon>
        <taxon>Salmoninae</taxon>
        <taxon>Oncorhynchus</taxon>
    </lineage>
</organism>
<name>A0AAZ3PNS8_ONCTS</name>
<evidence type="ECO:0000313" key="9">
    <source>
        <dbReference type="Ensembl" id="ENSOTSP00005117494.1"/>
    </source>
</evidence>
<accession>A0AAZ3PNS8</accession>
<dbReference type="GO" id="GO:0098560">
    <property type="term" value="C:cytoplasmic side of late endosome membrane"/>
    <property type="evidence" value="ECO:0007669"/>
    <property type="project" value="TreeGrafter"/>
</dbReference>
<evidence type="ECO:0000313" key="10">
    <source>
        <dbReference type="Proteomes" id="UP000694402"/>
    </source>
</evidence>
<dbReference type="GeneTree" id="ENSGT00940000155366"/>
<evidence type="ECO:0000256" key="4">
    <source>
        <dbReference type="ARBA" id="ARBA00005975"/>
    </source>
</evidence>
<dbReference type="GO" id="GO:0098574">
    <property type="term" value="C:cytoplasmic side of lysosomal membrane"/>
    <property type="evidence" value="ECO:0007669"/>
    <property type="project" value="TreeGrafter"/>
</dbReference>
<dbReference type="InterPro" id="IPR006629">
    <property type="entry name" value="LITAF"/>
</dbReference>
<reference evidence="10" key="1">
    <citation type="journal article" date="2018" name="PLoS ONE">
        <title>Chinook salmon (Oncorhynchus tshawytscha) genome and transcriptome.</title>
        <authorList>
            <person name="Christensen K.A."/>
            <person name="Leong J.S."/>
            <person name="Sakhrani D."/>
            <person name="Biagi C.A."/>
            <person name="Minkley D.R."/>
            <person name="Withler R.E."/>
            <person name="Rondeau E.B."/>
            <person name="Koop B.F."/>
            <person name="Devlin R.H."/>
        </authorList>
    </citation>
    <scope>NUCLEOTIDE SEQUENCE [LARGE SCALE GENOMIC DNA]</scope>
</reference>
<dbReference type="GO" id="GO:0008270">
    <property type="term" value="F:zinc ion binding"/>
    <property type="evidence" value="ECO:0007669"/>
    <property type="project" value="TreeGrafter"/>
</dbReference>
<reference evidence="9" key="3">
    <citation type="submission" date="2025-09" db="UniProtKB">
        <authorList>
            <consortium name="Ensembl"/>
        </authorList>
    </citation>
    <scope>IDENTIFICATION</scope>
</reference>
<proteinExistence type="inferred from homology"/>
<protein>
    <recommendedName>
        <fullName evidence="8">LITAF domain-containing protein</fullName>
    </recommendedName>
</protein>
<keyword evidence="6" id="KW-0862">Zinc</keyword>
<comment type="similarity">
    <text evidence="4">Belongs to the CDIP1/LITAF family.</text>
</comment>
<dbReference type="InterPro" id="IPR037519">
    <property type="entry name" value="LITAF_fam"/>
</dbReference>
<evidence type="ECO:0000256" key="1">
    <source>
        <dbReference type="ARBA" id="ARBA00004125"/>
    </source>
</evidence>
<keyword evidence="7" id="KW-0472">Membrane</keyword>
<evidence type="ECO:0000256" key="2">
    <source>
        <dbReference type="ARBA" id="ARBA00004414"/>
    </source>
</evidence>
<gene>
    <name evidence="9" type="primary">LOC112241385</name>
</gene>
<evidence type="ECO:0000256" key="5">
    <source>
        <dbReference type="ARBA" id="ARBA00022723"/>
    </source>
</evidence>
<evidence type="ECO:0000256" key="7">
    <source>
        <dbReference type="ARBA" id="ARBA00023136"/>
    </source>
</evidence>
<dbReference type="SMART" id="SM00714">
    <property type="entry name" value="LITAF"/>
    <property type="match status" value="1"/>
</dbReference>
<keyword evidence="5" id="KW-0479">Metal-binding</keyword>
<dbReference type="GO" id="GO:0005634">
    <property type="term" value="C:nucleus"/>
    <property type="evidence" value="ECO:0007669"/>
    <property type="project" value="TreeGrafter"/>
</dbReference>
<feature type="domain" description="LITAF" evidence="8">
    <location>
        <begin position="119"/>
        <end position="200"/>
    </location>
</feature>
<dbReference type="PANTHER" id="PTHR23292">
    <property type="entry name" value="LIPOPOLYSACCHARIDE-INDUCED TUMOR NECROSIS FACTOR-ALPHA FACTOR"/>
    <property type="match status" value="1"/>
</dbReference>
<dbReference type="PROSITE" id="PS51837">
    <property type="entry name" value="LITAF"/>
    <property type="match status" value="1"/>
</dbReference>